<accession>A0A2V2ZY54</accession>
<sequence>MSGKKKESGEYYGTIISKFILLAESRKMSFYKENIHLLS</sequence>
<name>A0A2V2ZY54_9BACI</name>
<organism evidence="1 2">
    <name type="scientific">Cytobacillus oceanisediminis</name>
    <dbReference type="NCBI Taxonomy" id="665099"/>
    <lineage>
        <taxon>Bacteria</taxon>
        <taxon>Bacillati</taxon>
        <taxon>Bacillota</taxon>
        <taxon>Bacilli</taxon>
        <taxon>Bacillales</taxon>
        <taxon>Bacillaceae</taxon>
        <taxon>Cytobacillus</taxon>
    </lineage>
</organism>
<dbReference type="AlphaFoldDB" id="A0A2V2ZY54"/>
<proteinExistence type="predicted"/>
<reference evidence="1 2" key="1">
    <citation type="submission" date="2018-05" db="EMBL/GenBank/DDBJ databases">
        <title>Freshwater and sediment microbial communities from various areas in North America, analyzing microbe dynamics in response to fracking.</title>
        <authorList>
            <person name="Lamendella R."/>
        </authorList>
    </citation>
    <scope>NUCLEOTIDE SEQUENCE [LARGE SCALE GENOMIC DNA]</scope>
    <source>
        <strain evidence="1 2">15_TX</strain>
    </source>
</reference>
<protein>
    <submittedName>
        <fullName evidence="1">Uncharacterized protein</fullName>
    </submittedName>
</protein>
<dbReference type="EMBL" id="QGTW01000004">
    <property type="protein sequence ID" value="PWW29419.1"/>
    <property type="molecule type" value="Genomic_DNA"/>
</dbReference>
<evidence type="ECO:0000313" key="2">
    <source>
        <dbReference type="Proteomes" id="UP000247150"/>
    </source>
</evidence>
<comment type="caution">
    <text evidence="1">The sequence shown here is derived from an EMBL/GenBank/DDBJ whole genome shotgun (WGS) entry which is preliminary data.</text>
</comment>
<evidence type="ECO:0000313" key="1">
    <source>
        <dbReference type="EMBL" id="PWW29419.1"/>
    </source>
</evidence>
<gene>
    <name evidence="1" type="ORF">DFO73_10450</name>
</gene>
<dbReference type="Proteomes" id="UP000247150">
    <property type="component" value="Unassembled WGS sequence"/>
</dbReference>